<gene>
    <name evidence="1" type="ORF">D5086_008617</name>
</gene>
<sequence length="395" mass="44264">MFIHDDNCYAITVGSGMEDNKQDQVDGNLSEDKSSMPSSKQEEEVVKKKYGGILPKKPPLISKDHERAYFDSADWALGKQGADKPKGPLEALRPKLQFRDKVLDDNAFVPTEMQGVLHLRMQLPMNEKSPLLFIWIYFTGFPCLKREARAGERLNSCSCNNGYFGQLALAIPNSKQTWIDSLNRLPSKHTLSSCEFSAKEITVEFIVVKESCDGSSPVKSRQSFPVKRGELVWDRLKERTYRRLLRSTGIRLSPTVKADLIELVSRVAYSLPSHADHIFVCIITSEPSHYAKFNVVTGIHVDEDKEVSWDTVENPLLHVLQACKPPIPCLKKVKIDEDNVGSNEALCCAICLQDFSAASEAATTTCSHVYHPQCIVKWLLKSTTCPMCRSKLPTG</sequence>
<dbReference type="Proteomes" id="UP000309997">
    <property type="component" value="Unassembled WGS sequence"/>
</dbReference>
<organism evidence="1 2">
    <name type="scientific">Populus alba</name>
    <name type="common">White poplar</name>
    <dbReference type="NCBI Taxonomy" id="43335"/>
    <lineage>
        <taxon>Eukaryota</taxon>
        <taxon>Viridiplantae</taxon>
        <taxon>Streptophyta</taxon>
        <taxon>Embryophyta</taxon>
        <taxon>Tracheophyta</taxon>
        <taxon>Spermatophyta</taxon>
        <taxon>Magnoliopsida</taxon>
        <taxon>eudicotyledons</taxon>
        <taxon>Gunneridae</taxon>
        <taxon>Pentapetalae</taxon>
        <taxon>rosids</taxon>
        <taxon>fabids</taxon>
        <taxon>Malpighiales</taxon>
        <taxon>Salicaceae</taxon>
        <taxon>Saliceae</taxon>
        <taxon>Populus</taxon>
    </lineage>
</organism>
<keyword evidence="2" id="KW-1185">Reference proteome</keyword>
<name>A0ACC4CGK1_POPAL</name>
<evidence type="ECO:0000313" key="1">
    <source>
        <dbReference type="EMBL" id="KAL3596980.1"/>
    </source>
</evidence>
<dbReference type="EMBL" id="RCHU02000004">
    <property type="protein sequence ID" value="KAL3596980.1"/>
    <property type="molecule type" value="Genomic_DNA"/>
</dbReference>
<reference evidence="1 2" key="1">
    <citation type="journal article" date="2024" name="Plant Biotechnol. J.">
        <title>Genome and CRISPR/Cas9 system of a widespread forest tree (Populus alba) in the world.</title>
        <authorList>
            <person name="Liu Y.J."/>
            <person name="Jiang P.F."/>
            <person name="Han X.M."/>
            <person name="Li X.Y."/>
            <person name="Wang H.M."/>
            <person name="Wang Y.J."/>
            <person name="Wang X.X."/>
            <person name="Zeng Q.Y."/>
        </authorList>
    </citation>
    <scope>NUCLEOTIDE SEQUENCE [LARGE SCALE GENOMIC DNA]</scope>
    <source>
        <strain evidence="2">cv. PAL-ZL1</strain>
    </source>
</reference>
<proteinExistence type="predicted"/>
<protein>
    <submittedName>
        <fullName evidence="1">Uncharacterized protein</fullName>
    </submittedName>
</protein>
<accession>A0ACC4CGK1</accession>
<evidence type="ECO:0000313" key="2">
    <source>
        <dbReference type="Proteomes" id="UP000309997"/>
    </source>
</evidence>
<comment type="caution">
    <text evidence="1">The sequence shown here is derived from an EMBL/GenBank/DDBJ whole genome shotgun (WGS) entry which is preliminary data.</text>
</comment>